<sequence>MLEDHRFTDTISRNTSVQSAIERFDQRRVSMIESSPKSNETSLSEGTTNRQHHNHTDLAPPVPRARKVLSLPESPPQREFRLSTTSPSEPFMFQKQRSKSTPMNPNVLLHSRDASLYPQMKFSDQRFRPTNYGAGITGVYQEVVYSAASEDDRAEDKSQIPAMQKETNLVEADVYKEQ</sequence>
<feature type="non-terminal residue" evidence="2">
    <location>
        <position position="178"/>
    </location>
</feature>
<evidence type="ECO:0000313" key="2">
    <source>
        <dbReference type="EMBL" id="VDM70283.1"/>
    </source>
</evidence>
<gene>
    <name evidence="2" type="ORF">SVUK_LOCUS5281</name>
</gene>
<feature type="region of interest" description="Disordered" evidence="1">
    <location>
        <begin position="25"/>
        <end position="63"/>
    </location>
</feature>
<keyword evidence="3" id="KW-1185">Reference proteome</keyword>
<protein>
    <submittedName>
        <fullName evidence="2">Uncharacterized protein</fullName>
    </submittedName>
</protein>
<proteinExistence type="predicted"/>
<organism evidence="2 3">
    <name type="scientific">Strongylus vulgaris</name>
    <name type="common">Blood worm</name>
    <dbReference type="NCBI Taxonomy" id="40348"/>
    <lineage>
        <taxon>Eukaryota</taxon>
        <taxon>Metazoa</taxon>
        <taxon>Ecdysozoa</taxon>
        <taxon>Nematoda</taxon>
        <taxon>Chromadorea</taxon>
        <taxon>Rhabditida</taxon>
        <taxon>Rhabditina</taxon>
        <taxon>Rhabditomorpha</taxon>
        <taxon>Strongyloidea</taxon>
        <taxon>Strongylidae</taxon>
        <taxon>Strongylus</taxon>
    </lineage>
</organism>
<accession>A0A3P7IR26</accession>
<dbReference type="OrthoDB" id="5866664at2759"/>
<evidence type="ECO:0000313" key="3">
    <source>
        <dbReference type="Proteomes" id="UP000270094"/>
    </source>
</evidence>
<dbReference type="EMBL" id="UYYB01015398">
    <property type="protein sequence ID" value="VDM70283.1"/>
    <property type="molecule type" value="Genomic_DNA"/>
</dbReference>
<dbReference type="Proteomes" id="UP000270094">
    <property type="component" value="Unassembled WGS sequence"/>
</dbReference>
<name>A0A3P7IR26_STRVU</name>
<feature type="region of interest" description="Disordered" evidence="1">
    <location>
        <begin position="71"/>
        <end position="90"/>
    </location>
</feature>
<reference evidence="2 3" key="1">
    <citation type="submission" date="2018-11" db="EMBL/GenBank/DDBJ databases">
        <authorList>
            <consortium name="Pathogen Informatics"/>
        </authorList>
    </citation>
    <scope>NUCLEOTIDE SEQUENCE [LARGE SCALE GENOMIC DNA]</scope>
</reference>
<evidence type="ECO:0000256" key="1">
    <source>
        <dbReference type="SAM" id="MobiDB-lite"/>
    </source>
</evidence>
<feature type="compositionally biased region" description="Polar residues" evidence="1">
    <location>
        <begin position="32"/>
        <end position="49"/>
    </location>
</feature>
<dbReference type="AlphaFoldDB" id="A0A3P7IR26"/>